<dbReference type="SUPFAM" id="SSF56601">
    <property type="entry name" value="beta-lactamase/transpeptidase-like"/>
    <property type="match status" value="1"/>
</dbReference>
<dbReference type="Gene3D" id="3.40.710.10">
    <property type="entry name" value="DD-peptidase/beta-lactamase superfamily"/>
    <property type="match status" value="1"/>
</dbReference>
<comment type="caution">
    <text evidence="2">The sequence shown here is derived from an EMBL/GenBank/DDBJ whole genome shotgun (WGS) entry which is preliminary data.</text>
</comment>
<dbReference type="PANTHER" id="PTHR46825:SF9">
    <property type="entry name" value="BETA-LACTAMASE-RELATED DOMAIN-CONTAINING PROTEIN"/>
    <property type="match status" value="1"/>
</dbReference>
<dbReference type="InterPro" id="IPR012338">
    <property type="entry name" value="Beta-lactam/transpept-like"/>
</dbReference>
<evidence type="ECO:0000313" key="3">
    <source>
        <dbReference type="Proteomes" id="UP000295606"/>
    </source>
</evidence>
<dbReference type="AlphaFoldDB" id="A0A4R5L0P5"/>
<dbReference type="InterPro" id="IPR050491">
    <property type="entry name" value="AmpC-like"/>
</dbReference>
<organism evidence="2 3">
    <name type="scientific">Paraburkholderia guartelaensis</name>
    <dbReference type="NCBI Taxonomy" id="2546446"/>
    <lineage>
        <taxon>Bacteria</taxon>
        <taxon>Pseudomonadati</taxon>
        <taxon>Pseudomonadota</taxon>
        <taxon>Betaproteobacteria</taxon>
        <taxon>Burkholderiales</taxon>
        <taxon>Burkholderiaceae</taxon>
        <taxon>Paraburkholderia</taxon>
    </lineage>
</organism>
<feature type="domain" description="Beta-lactamase-related" evidence="1">
    <location>
        <begin position="18"/>
        <end position="325"/>
    </location>
</feature>
<accession>A0A4R5L0P5</accession>
<dbReference type="PANTHER" id="PTHR46825">
    <property type="entry name" value="D-ALANYL-D-ALANINE-CARBOXYPEPTIDASE/ENDOPEPTIDASE AMPH"/>
    <property type="match status" value="1"/>
</dbReference>
<dbReference type="InterPro" id="IPR001466">
    <property type="entry name" value="Beta-lactam-related"/>
</dbReference>
<protein>
    <submittedName>
        <fullName evidence="2">Class A beta-lactamase-related serine hydrolase</fullName>
    </submittedName>
</protein>
<proteinExistence type="predicted"/>
<dbReference type="GO" id="GO:0016787">
    <property type="term" value="F:hydrolase activity"/>
    <property type="evidence" value="ECO:0007669"/>
    <property type="project" value="UniProtKB-KW"/>
</dbReference>
<evidence type="ECO:0000259" key="1">
    <source>
        <dbReference type="Pfam" id="PF00144"/>
    </source>
</evidence>
<sequence length="515" mass="55415">MGAFGMDWNVAQSLANDFVAQWQSSEGPGGGLMLFDEAETRVEAFGGLANLEHHIPFTAQSVVRLASVTKHVVAALVLKYVDQGILNLDECLSAHLPQLSGKQREVSIRGALDMTGGLPDMIDSAWMLGVPRTALLDRERVLAFLASIQDLNFNPGDEFSYSNAGYRLVEAVIEAQGIALEDGIRDHLFEPLGLHAAMPSDQADVVPRLAAGYWWGPNGWRHGISGMPYCGADGLAASAEQFVVWLKALLAGRGPARGLMERLAASATLSNGRETGVGLGLANSHIAGHTFHGFVGGLPGYRSAFLLSPALKLGAFAVANREDADVGGAVASVISALLGAQTDELPAAVGLTDGMFITEDCPDWLEIKQGYATFLGAQSFLHPVGDGLFDSRAFYSPMRLRQDGDDIVGDVGHRFRRFQPISASTMPSHNWVGEWRLRSHGGMIRIDIEGDEARIVIGSGPAADNLVLTPLDERRALFERAEGPRRQRVSLSFSADGRSVLLATQRSRVLQFERC</sequence>
<gene>
    <name evidence="2" type="ORF">E1N52_41965</name>
</gene>
<evidence type="ECO:0000313" key="2">
    <source>
        <dbReference type="EMBL" id="TDG02024.1"/>
    </source>
</evidence>
<dbReference type="OrthoDB" id="9799367at2"/>
<reference evidence="2 3" key="1">
    <citation type="submission" date="2019-03" db="EMBL/GenBank/DDBJ databases">
        <title>Paraburkholderia sp. isolated from native Mimosa gymnas in Guartela State Park, Brazil.</title>
        <authorList>
            <person name="Paulitsch F."/>
            <person name="Hungria M."/>
            <person name="Delamuta J.R.M."/>
            <person name="Ribeiro R.A."/>
            <person name="Dall'Agnol R."/>
            <person name="Silva J.S.B."/>
        </authorList>
    </citation>
    <scope>NUCLEOTIDE SEQUENCE [LARGE SCALE GENOMIC DNA]</scope>
    <source>
        <strain evidence="2 3">CNPSo 3008</strain>
    </source>
</reference>
<dbReference type="EMBL" id="SMOD01000083">
    <property type="protein sequence ID" value="TDG02024.1"/>
    <property type="molecule type" value="Genomic_DNA"/>
</dbReference>
<dbReference type="Pfam" id="PF00144">
    <property type="entry name" value="Beta-lactamase"/>
    <property type="match status" value="1"/>
</dbReference>
<name>A0A4R5L0P5_9BURK</name>
<dbReference type="Proteomes" id="UP000295606">
    <property type="component" value="Unassembled WGS sequence"/>
</dbReference>
<keyword evidence="2" id="KW-0378">Hydrolase</keyword>